<organism evidence="2 3">
    <name type="scientific">Mytilus galloprovincialis</name>
    <name type="common">Mediterranean mussel</name>
    <dbReference type="NCBI Taxonomy" id="29158"/>
    <lineage>
        <taxon>Eukaryota</taxon>
        <taxon>Metazoa</taxon>
        <taxon>Spiralia</taxon>
        <taxon>Lophotrochozoa</taxon>
        <taxon>Mollusca</taxon>
        <taxon>Bivalvia</taxon>
        <taxon>Autobranchia</taxon>
        <taxon>Pteriomorphia</taxon>
        <taxon>Mytilida</taxon>
        <taxon>Mytiloidea</taxon>
        <taxon>Mytilidae</taxon>
        <taxon>Mytilinae</taxon>
        <taxon>Mytilus</taxon>
    </lineage>
</organism>
<dbReference type="GO" id="GO:0005230">
    <property type="term" value="F:extracellular ligand-gated monoatomic ion channel activity"/>
    <property type="evidence" value="ECO:0007669"/>
    <property type="project" value="InterPro"/>
</dbReference>
<gene>
    <name evidence="2" type="ORF">MGAL_10B077804</name>
</gene>
<proteinExistence type="predicted"/>
<evidence type="ECO:0000313" key="3">
    <source>
        <dbReference type="Proteomes" id="UP000596742"/>
    </source>
</evidence>
<dbReference type="InterPro" id="IPR036734">
    <property type="entry name" value="Neur_chan_lig-bd_sf"/>
</dbReference>
<evidence type="ECO:0000313" key="2">
    <source>
        <dbReference type="EMBL" id="VDI13375.1"/>
    </source>
</evidence>
<dbReference type="Proteomes" id="UP000596742">
    <property type="component" value="Unassembled WGS sequence"/>
</dbReference>
<reference evidence="2" key="1">
    <citation type="submission" date="2018-11" db="EMBL/GenBank/DDBJ databases">
        <authorList>
            <person name="Alioto T."/>
            <person name="Alioto T."/>
        </authorList>
    </citation>
    <scope>NUCLEOTIDE SEQUENCE</scope>
</reference>
<feature type="domain" description="Neurotransmitter-gated ion-channel ligand-binding" evidence="1">
    <location>
        <begin position="18"/>
        <end position="103"/>
    </location>
</feature>
<dbReference type="EMBL" id="UYJE01002751">
    <property type="protein sequence ID" value="VDI13375.1"/>
    <property type="molecule type" value="Genomic_DNA"/>
</dbReference>
<dbReference type="GO" id="GO:0016020">
    <property type="term" value="C:membrane"/>
    <property type="evidence" value="ECO:0007669"/>
    <property type="project" value="InterPro"/>
</dbReference>
<feature type="non-terminal residue" evidence="2">
    <location>
        <position position="1"/>
    </location>
</feature>
<name>A0A8B6D3L8_MYTGA</name>
<protein>
    <recommendedName>
        <fullName evidence="1">Neurotransmitter-gated ion-channel ligand-binding domain-containing protein</fullName>
    </recommendedName>
</protein>
<dbReference type="InterPro" id="IPR006202">
    <property type="entry name" value="Neur_chan_lig-bd"/>
</dbReference>
<dbReference type="SUPFAM" id="SSF63712">
    <property type="entry name" value="Nicotinic receptor ligand binding domain-like"/>
    <property type="match status" value="1"/>
</dbReference>
<dbReference type="Gene3D" id="2.70.170.10">
    <property type="entry name" value="Neurotransmitter-gated ion-channel ligand-binding domain"/>
    <property type="match status" value="1"/>
</dbReference>
<dbReference type="Pfam" id="PF02931">
    <property type="entry name" value="Neur_chan_LBD"/>
    <property type="match status" value="1"/>
</dbReference>
<comment type="caution">
    <text evidence="2">The sequence shown here is derived from an EMBL/GenBank/DDBJ whole genome shotgun (WGS) entry which is preliminary data.</text>
</comment>
<accession>A0A8B6D3L8</accession>
<keyword evidence="3" id="KW-1185">Reference proteome</keyword>
<feature type="non-terminal residue" evidence="2">
    <location>
        <position position="104"/>
    </location>
</feature>
<evidence type="ECO:0000259" key="1">
    <source>
        <dbReference type="Pfam" id="PF02931"/>
    </source>
</evidence>
<dbReference type="AlphaFoldDB" id="A0A8B6D3L8"/>
<sequence length="104" mass="12338">SFIFSTSYYLDAAHNIHTMLFNESRYDANILPKYLWAVNVDAMYTLQYVNSLDTKTQTLSTTGFFTVEWNDTRLQWKTTGYRYIEYIFVSENKVWHPDLVVLNS</sequence>
<dbReference type="OrthoDB" id="6108060at2759"/>